<keyword evidence="2" id="KW-1185">Reference proteome</keyword>
<proteinExistence type="predicted"/>
<evidence type="ECO:0000313" key="1">
    <source>
        <dbReference type="EMBL" id="SAM07482.1"/>
    </source>
</evidence>
<dbReference type="EMBL" id="LT554760">
    <property type="protein sequence ID" value="SAM07482.1"/>
    <property type="molecule type" value="Genomic_DNA"/>
</dbReference>
<dbReference type="Proteomes" id="UP000078561">
    <property type="component" value="Unassembled WGS sequence"/>
</dbReference>
<sequence>MNRGLDITKNIEEALYRSLSSVSARGEGTSTLSSFIYRLVRAQHGVIVVRHRSTSGVNTSSRKESAAVFAGGHWFPSNGPTTFDGSCPAIAVDPLSQEATKTVDWTMENFLRREDHIELVLVVILDSEFSDSGKLYMGKKSDKR</sequence>
<dbReference type="InParanoid" id="A0A168RWA0"/>
<gene>
    <name evidence="1" type="primary">ABSGL_13125.1 scaffold 13659</name>
</gene>
<protein>
    <submittedName>
        <fullName evidence="1">Uncharacterized protein</fullName>
    </submittedName>
</protein>
<dbReference type="AlphaFoldDB" id="A0A168RWA0"/>
<evidence type="ECO:0000313" key="2">
    <source>
        <dbReference type="Proteomes" id="UP000078561"/>
    </source>
</evidence>
<accession>A0A168RWA0</accession>
<dbReference type="OrthoDB" id="843225at2759"/>
<reference evidence="1" key="1">
    <citation type="submission" date="2016-04" db="EMBL/GenBank/DDBJ databases">
        <authorList>
            <person name="Evans L.H."/>
            <person name="Alamgir A."/>
            <person name="Owens N."/>
            <person name="Weber N.D."/>
            <person name="Virtaneva K."/>
            <person name="Barbian K."/>
            <person name="Babar A."/>
            <person name="Rosenke K."/>
        </authorList>
    </citation>
    <scope>NUCLEOTIDE SEQUENCE [LARGE SCALE GENOMIC DNA]</scope>
    <source>
        <strain evidence="1">CBS 101.48</strain>
    </source>
</reference>
<organism evidence="1">
    <name type="scientific">Absidia glauca</name>
    <name type="common">Pin mould</name>
    <dbReference type="NCBI Taxonomy" id="4829"/>
    <lineage>
        <taxon>Eukaryota</taxon>
        <taxon>Fungi</taxon>
        <taxon>Fungi incertae sedis</taxon>
        <taxon>Mucoromycota</taxon>
        <taxon>Mucoromycotina</taxon>
        <taxon>Mucoromycetes</taxon>
        <taxon>Mucorales</taxon>
        <taxon>Cunninghamellaceae</taxon>
        <taxon>Absidia</taxon>
    </lineage>
</organism>
<name>A0A168RWA0_ABSGL</name>